<reference evidence="1" key="1">
    <citation type="submission" date="2022-07" db="EMBL/GenBank/DDBJ databases">
        <title>Phylogenomic reconstructions and comparative analyses of Kickxellomycotina fungi.</title>
        <authorList>
            <person name="Reynolds N.K."/>
            <person name="Stajich J.E."/>
            <person name="Barry K."/>
            <person name="Grigoriev I.V."/>
            <person name="Crous P."/>
            <person name="Smith M.E."/>
        </authorList>
    </citation>
    <scope>NUCLEOTIDE SEQUENCE</scope>
    <source>
        <strain evidence="1">Benny 63K</strain>
    </source>
</reference>
<evidence type="ECO:0000313" key="1">
    <source>
        <dbReference type="EMBL" id="KAJ1893378.1"/>
    </source>
</evidence>
<name>A0ACC1IE78_9FUNG</name>
<proteinExistence type="predicted"/>
<sequence length="242" mass="27486">MFNASKLLLQAKQRPLASTIRRQLPLVRSYTAAVATPKAESQKLFDEINTFWFAESDRLQAAGQVGFQSWWFKPTSEIDTQIKQRFQAVHSEVIATKAHVENAKDSAQGTLALIVLLDQMGRNMYRGEARAFAGDAIARSLAMYMVRRKFHAELPPVKQSFVYMPLMHAEDIEAQDLSVQLYTELAEKLGAPEQDAKNDDFGSYAEMHRDVIREFGRFPSRNKALGRETTPEEAEWLKTAPF</sequence>
<dbReference type="EMBL" id="JANBPG010000846">
    <property type="protein sequence ID" value="KAJ1893378.1"/>
    <property type="molecule type" value="Genomic_DNA"/>
</dbReference>
<keyword evidence="2" id="KW-1185">Reference proteome</keyword>
<evidence type="ECO:0000313" key="2">
    <source>
        <dbReference type="Proteomes" id="UP001150581"/>
    </source>
</evidence>
<protein>
    <submittedName>
        <fullName evidence="1">Uncharacterized protein</fullName>
    </submittedName>
</protein>
<accession>A0ACC1IE78</accession>
<dbReference type="Proteomes" id="UP001150581">
    <property type="component" value="Unassembled WGS sequence"/>
</dbReference>
<comment type="caution">
    <text evidence="1">The sequence shown here is derived from an EMBL/GenBank/DDBJ whole genome shotgun (WGS) entry which is preliminary data.</text>
</comment>
<gene>
    <name evidence="1" type="ORF">LPJ66_005801</name>
</gene>
<organism evidence="1 2">
    <name type="scientific">Kickxella alabastrina</name>
    <dbReference type="NCBI Taxonomy" id="61397"/>
    <lineage>
        <taxon>Eukaryota</taxon>
        <taxon>Fungi</taxon>
        <taxon>Fungi incertae sedis</taxon>
        <taxon>Zoopagomycota</taxon>
        <taxon>Kickxellomycotina</taxon>
        <taxon>Kickxellomycetes</taxon>
        <taxon>Kickxellales</taxon>
        <taxon>Kickxellaceae</taxon>
        <taxon>Kickxella</taxon>
    </lineage>
</organism>